<comment type="caution">
    <text evidence="2">The sequence shown here is derived from an EMBL/GenBank/DDBJ whole genome shotgun (WGS) entry which is preliminary data.</text>
</comment>
<evidence type="ECO:0000313" key="2">
    <source>
        <dbReference type="EMBL" id="MDF9279612.1"/>
    </source>
</evidence>
<organism evidence="2 3">
    <name type="scientific">Arthrobacter vasquezii</name>
    <dbReference type="NCBI Taxonomy" id="2977629"/>
    <lineage>
        <taxon>Bacteria</taxon>
        <taxon>Bacillati</taxon>
        <taxon>Actinomycetota</taxon>
        <taxon>Actinomycetes</taxon>
        <taxon>Micrococcales</taxon>
        <taxon>Micrococcaceae</taxon>
        <taxon>Arthrobacter</taxon>
    </lineage>
</organism>
<feature type="region of interest" description="Disordered" evidence="1">
    <location>
        <begin position="1"/>
        <end position="77"/>
    </location>
</feature>
<name>A0ABT6D2B4_9MICC</name>
<sequence>PAFILSQDQTLRKKLRTQHKPPGKREAHAAQNSKPAKKPATPPGRDDQQINQSKNNRYQQTWHTIEFSNNRSNSHTL</sequence>
<dbReference type="Proteomes" id="UP001220456">
    <property type="component" value="Unassembled WGS sequence"/>
</dbReference>
<dbReference type="RefSeq" id="WP_277359910.1">
    <property type="nucleotide sequence ID" value="NZ_JAROKN010000106.1"/>
</dbReference>
<feature type="compositionally biased region" description="Basic residues" evidence="1">
    <location>
        <begin position="12"/>
        <end position="22"/>
    </location>
</feature>
<reference evidence="2 3" key="1">
    <citation type="journal article" date="2023" name="Int. J. Syst. Evol. Microbiol.">
        <title>Arthrobacter vasquezii sp. nov., isolated from a soil sample from Union Glacier, Antarctica.</title>
        <authorList>
            <person name="Valenzuela-Ibaceta F."/>
            <person name="Carrasco V."/>
            <person name="Lagos-Moraga S."/>
            <person name="Dietz-Vargas C."/>
            <person name="Navarro C.A."/>
            <person name="Perez-Donoso J.M."/>
        </authorList>
    </citation>
    <scope>NUCLEOTIDE SEQUENCE [LARGE SCALE GENOMIC DNA]</scope>
    <source>
        <strain evidence="2 3">EH-1B-1</strain>
    </source>
</reference>
<evidence type="ECO:0000256" key="1">
    <source>
        <dbReference type="SAM" id="MobiDB-lite"/>
    </source>
</evidence>
<feature type="compositionally biased region" description="Polar residues" evidence="1">
    <location>
        <begin position="49"/>
        <end position="77"/>
    </location>
</feature>
<feature type="non-terminal residue" evidence="2">
    <location>
        <position position="1"/>
    </location>
</feature>
<accession>A0ABT6D2B4</accession>
<proteinExistence type="predicted"/>
<dbReference type="EMBL" id="JAROKN010000106">
    <property type="protein sequence ID" value="MDF9279612.1"/>
    <property type="molecule type" value="Genomic_DNA"/>
</dbReference>
<gene>
    <name evidence="2" type="ORF">P4U43_17665</name>
</gene>
<evidence type="ECO:0000313" key="3">
    <source>
        <dbReference type="Proteomes" id="UP001220456"/>
    </source>
</evidence>
<keyword evidence="3" id="KW-1185">Reference proteome</keyword>
<protein>
    <submittedName>
        <fullName evidence="2">Uncharacterized protein</fullName>
    </submittedName>
</protein>